<dbReference type="RefSeq" id="WP_027763031.1">
    <property type="nucleotide sequence ID" value="NZ_JAVREQ010000009.1"/>
</dbReference>
<dbReference type="EC" id="1.-.-.-" evidence="5"/>
<dbReference type="Gene3D" id="3.40.50.720">
    <property type="entry name" value="NAD(P)-binding Rossmann-like Domain"/>
    <property type="match status" value="1"/>
</dbReference>
<keyword evidence="3 5" id="KW-0560">Oxidoreductase</keyword>
<organism evidence="5 6">
    <name type="scientific">Streptomyces hazeniae</name>
    <dbReference type="NCBI Taxonomy" id="3075538"/>
    <lineage>
        <taxon>Bacteria</taxon>
        <taxon>Bacillati</taxon>
        <taxon>Actinomycetota</taxon>
        <taxon>Actinomycetes</taxon>
        <taxon>Kitasatosporales</taxon>
        <taxon>Streptomycetaceae</taxon>
        <taxon>Streptomyces</taxon>
    </lineage>
</organism>
<dbReference type="CDD" id="cd05233">
    <property type="entry name" value="SDR_c"/>
    <property type="match status" value="1"/>
</dbReference>
<dbReference type="PANTHER" id="PTHR43618:SF8">
    <property type="entry name" value="7ALPHA-HYDROXYSTEROID DEHYDROGENASE"/>
    <property type="match status" value="1"/>
</dbReference>
<dbReference type="InterPro" id="IPR057326">
    <property type="entry name" value="KR_dom"/>
</dbReference>
<evidence type="ECO:0000313" key="6">
    <source>
        <dbReference type="Proteomes" id="UP001183414"/>
    </source>
</evidence>
<evidence type="ECO:0000256" key="1">
    <source>
        <dbReference type="ARBA" id="ARBA00006484"/>
    </source>
</evidence>
<dbReference type="PANTHER" id="PTHR43618">
    <property type="entry name" value="7-ALPHA-HYDROXYSTEROID DEHYDROGENASE"/>
    <property type="match status" value="1"/>
</dbReference>
<dbReference type="PROSITE" id="PS00061">
    <property type="entry name" value="ADH_SHORT"/>
    <property type="match status" value="1"/>
</dbReference>
<keyword evidence="2" id="KW-0521">NADP</keyword>
<evidence type="ECO:0000313" key="5">
    <source>
        <dbReference type="EMBL" id="MDT0379604.1"/>
    </source>
</evidence>
<sequence>MARVSVISGGGTGIGRATAERFARDGDRVVLLGRRAEVLETAADDLRARVAGAEVSTRAVDLAEPAQVEELCAELAQRYGRVDVLVNNAGGNVEIGAPAEATKGLAGAAAHWTGNFRSNVLTAVLLTEGLRDLLASPGGRVVLLSSIAAFRGSGTGSYAAAKAALHPYAYDLAGALGPRGVTVNAVAPGYIEDTEFFRGGMTDARRRVLVEQTDTGRAGVPEDVADTVHWLCSPGAGHVTGQIVQVNGGARKGN</sequence>
<dbReference type="EMBL" id="JAVREQ010000009">
    <property type="protein sequence ID" value="MDT0379604.1"/>
    <property type="molecule type" value="Genomic_DNA"/>
</dbReference>
<evidence type="ECO:0000256" key="2">
    <source>
        <dbReference type="ARBA" id="ARBA00022857"/>
    </source>
</evidence>
<gene>
    <name evidence="5" type="ORF">RM572_12590</name>
</gene>
<proteinExistence type="inferred from homology"/>
<dbReference type="PRINTS" id="PR00080">
    <property type="entry name" value="SDRFAMILY"/>
</dbReference>
<evidence type="ECO:0000259" key="4">
    <source>
        <dbReference type="SMART" id="SM00822"/>
    </source>
</evidence>
<dbReference type="PRINTS" id="PR00081">
    <property type="entry name" value="GDHRDH"/>
</dbReference>
<evidence type="ECO:0000256" key="3">
    <source>
        <dbReference type="ARBA" id="ARBA00023002"/>
    </source>
</evidence>
<feature type="domain" description="Ketoreductase" evidence="4">
    <location>
        <begin position="3"/>
        <end position="194"/>
    </location>
</feature>
<dbReference type="Proteomes" id="UP001183414">
    <property type="component" value="Unassembled WGS sequence"/>
</dbReference>
<accession>A0ABU2NRJ4</accession>
<dbReference type="InterPro" id="IPR036291">
    <property type="entry name" value="NAD(P)-bd_dom_sf"/>
</dbReference>
<protein>
    <submittedName>
        <fullName evidence="5">SDR family oxidoreductase</fullName>
        <ecNumber evidence="5">1.-.-.-</ecNumber>
    </submittedName>
</protein>
<comment type="similarity">
    <text evidence="1">Belongs to the short-chain dehydrogenases/reductases (SDR) family.</text>
</comment>
<comment type="caution">
    <text evidence="5">The sequence shown here is derived from an EMBL/GenBank/DDBJ whole genome shotgun (WGS) entry which is preliminary data.</text>
</comment>
<dbReference type="Pfam" id="PF13561">
    <property type="entry name" value="adh_short_C2"/>
    <property type="match status" value="1"/>
</dbReference>
<name>A0ABU2NRJ4_9ACTN</name>
<dbReference type="GO" id="GO:0016491">
    <property type="term" value="F:oxidoreductase activity"/>
    <property type="evidence" value="ECO:0007669"/>
    <property type="project" value="UniProtKB-KW"/>
</dbReference>
<dbReference type="SMART" id="SM00822">
    <property type="entry name" value="PKS_KR"/>
    <property type="match status" value="1"/>
</dbReference>
<dbReference type="SUPFAM" id="SSF51735">
    <property type="entry name" value="NAD(P)-binding Rossmann-fold domains"/>
    <property type="match status" value="1"/>
</dbReference>
<dbReference type="InterPro" id="IPR002347">
    <property type="entry name" value="SDR_fam"/>
</dbReference>
<dbReference type="InterPro" id="IPR052178">
    <property type="entry name" value="Sec_Metab_Biosynth_SDR"/>
</dbReference>
<reference evidence="6" key="1">
    <citation type="submission" date="2023-07" db="EMBL/GenBank/DDBJ databases">
        <title>30 novel species of actinomycetes from the DSMZ collection.</title>
        <authorList>
            <person name="Nouioui I."/>
        </authorList>
    </citation>
    <scope>NUCLEOTIDE SEQUENCE [LARGE SCALE GENOMIC DNA]</scope>
    <source>
        <strain evidence="6">DSM 42041</strain>
    </source>
</reference>
<keyword evidence="6" id="KW-1185">Reference proteome</keyword>
<dbReference type="InterPro" id="IPR020904">
    <property type="entry name" value="Sc_DH/Rdtase_CS"/>
</dbReference>